<keyword evidence="3" id="KW-1185">Reference proteome</keyword>
<dbReference type="EMBL" id="BAAAPO010000023">
    <property type="protein sequence ID" value="GAA1790458.1"/>
    <property type="molecule type" value="Genomic_DNA"/>
</dbReference>
<dbReference type="Proteomes" id="UP001499938">
    <property type="component" value="Unassembled WGS sequence"/>
</dbReference>
<evidence type="ECO:0000313" key="2">
    <source>
        <dbReference type="EMBL" id="GAA1790458.1"/>
    </source>
</evidence>
<evidence type="ECO:0000256" key="1">
    <source>
        <dbReference type="SAM" id="MobiDB-lite"/>
    </source>
</evidence>
<proteinExistence type="predicted"/>
<comment type="caution">
    <text evidence="2">The sequence shown here is derived from an EMBL/GenBank/DDBJ whole genome shotgun (WGS) entry which is preliminary data.</text>
</comment>
<sequence>MCRMSGYQQIPVPERSDGAQPARRGTPQCPWCGETGFEPGFIEDTGQAAKGFARWIPGEMNKGIFGGAARFGRERMDINGQRCLSCGFLALFASYGS</sequence>
<evidence type="ECO:0000313" key="3">
    <source>
        <dbReference type="Proteomes" id="UP001499938"/>
    </source>
</evidence>
<name>A0ABN2LJ66_9MICO</name>
<gene>
    <name evidence="2" type="ORF">GCM10009811_14170</name>
</gene>
<organism evidence="2 3">
    <name type="scientific">Nostocoides veronense</name>
    <dbReference type="NCBI Taxonomy" id="330836"/>
    <lineage>
        <taxon>Bacteria</taxon>
        <taxon>Bacillati</taxon>
        <taxon>Actinomycetota</taxon>
        <taxon>Actinomycetes</taxon>
        <taxon>Micrococcales</taxon>
        <taxon>Intrasporangiaceae</taxon>
        <taxon>Nostocoides</taxon>
    </lineage>
</organism>
<reference evidence="2 3" key="1">
    <citation type="journal article" date="2019" name="Int. J. Syst. Evol. Microbiol.">
        <title>The Global Catalogue of Microorganisms (GCM) 10K type strain sequencing project: providing services to taxonomists for standard genome sequencing and annotation.</title>
        <authorList>
            <consortium name="The Broad Institute Genomics Platform"/>
            <consortium name="The Broad Institute Genome Sequencing Center for Infectious Disease"/>
            <person name="Wu L."/>
            <person name="Ma J."/>
        </authorList>
    </citation>
    <scope>NUCLEOTIDE SEQUENCE [LARGE SCALE GENOMIC DNA]</scope>
    <source>
        <strain evidence="2 3">JCM 15592</strain>
    </source>
</reference>
<protein>
    <submittedName>
        <fullName evidence="2">Uncharacterized protein</fullName>
    </submittedName>
</protein>
<accession>A0ABN2LJ66</accession>
<feature type="region of interest" description="Disordered" evidence="1">
    <location>
        <begin position="1"/>
        <end position="28"/>
    </location>
</feature>